<keyword evidence="3" id="KW-1185">Reference proteome</keyword>
<dbReference type="eggNOG" id="ENOG5031QWG">
    <property type="taxonomic scope" value="Bacteria"/>
</dbReference>
<dbReference type="PATRIC" id="fig|716541.4.peg.132"/>
<reference evidence="2 3" key="1">
    <citation type="journal article" date="2010" name="J. Bacteriol.">
        <title>Complete genome sequence of Enterobacter cloacae subsp. cloacae type strain ATCC 13047.</title>
        <authorList>
            <person name="Ren Y."/>
            <person name="Ren Y."/>
            <person name="Zhou Z."/>
            <person name="Guo X."/>
            <person name="Li Y."/>
            <person name="Feng L."/>
            <person name="Wang L."/>
        </authorList>
    </citation>
    <scope>NUCLEOTIDE SEQUENCE [LARGE SCALE GENOMIC DNA]</scope>
    <source>
        <strain evidence="3">ATCC 13047 / DSM 30054 / NBRC 13535 / NCTC 10005 / WDCM 00083 / NCDC 279-56</strain>
        <plasmid evidence="2">pECL_A</plasmid>
    </source>
</reference>
<dbReference type="KEGG" id="enc:ECL_A161"/>
<dbReference type="AlphaFoldDB" id="A0A0H3CUD1"/>
<dbReference type="OrthoDB" id="6625590at2"/>
<feature type="chain" id="PRO_5002606764" evidence="1">
    <location>
        <begin position="22"/>
        <end position="211"/>
    </location>
</feature>
<accession>A0A0H3CUD1</accession>
<dbReference type="RefSeq" id="WP_013087208.1">
    <property type="nucleotide sequence ID" value="NC_014107.1"/>
</dbReference>
<evidence type="ECO:0000313" key="3">
    <source>
        <dbReference type="Proteomes" id="UP000002363"/>
    </source>
</evidence>
<organism evidence="2 3">
    <name type="scientific">Enterobacter cloacae subsp. cloacae (strain ATCC 13047 / DSM 30054 / NBRC 13535 / NCTC 10005 / WDCM 00083 / NCDC 279-56)</name>
    <dbReference type="NCBI Taxonomy" id="716541"/>
    <lineage>
        <taxon>Bacteria</taxon>
        <taxon>Pseudomonadati</taxon>
        <taxon>Pseudomonadota</taxon>
        <taxon>Gammaproteobacteria</taxon>
        <taxon>Enterobacterales</taxon>
        <taxon>Enterobacteriaceae</taxon>
        <taxon>Enterobacter</taxon>
        <taxon>Enterobacter cloacae complex</taxon>
    </lineage>
</organism>
<geneLocation type="plasmid" evidence="2 3">
    <name>pECL_A</name>
</geneLocation>
<dbReference type="NCBIfam" id="NF010298">
    <property type="entry name" value="PRK13738.1"/>
    <property type="match status" value="1"/>
</dbReference>
<evidence type="ECO:0000256" key="1">
    <source>
        <dbReference type="SAM" id="SignalP"/>
    </source>
</evidence>
<dbReference type="EMBL" id="CP001919">
    <property type="protein sequence ID" value="ADF64848.1"/>
    <property type="molecule type" value="Genomic_DNA"/>
</dbReference>
<gene>
    <name evidence="2" type="ordered locus">ECL_A161</name>
</gene>
<evidence type="ECO:0000313" key="2">
    <source>
        <dbReference type="EMBL" id="ADF64848.1"/>
    </source>
</evidence>
<sequence length="211" mass="23901">MKRRLKLMGMLLLMLSAGSGAKDLGTWGNVFEPAEQDMLAFIQNRLKGMEQTGELDRLRKEATERVKEHAVRPTPVEGLTKAKEYRSFAWDPTFTVMETITDMQGNVIARKGDTVNPLDKVPFNQVLFFIDGDDKEQVNWTRQQLAGQTSVKVILVKGNIKETSDALNERIYFDQSGVLTRKFGFEHIPVRISRDGRVMKVEEIPVSGAKK</sequence>
<keyword evidence="2" id="KW-0614">Plasmid</keyword>
<feature type="signal peptide" evidence="1">
    <location>
        <begin position="1"/>
        <end position="21"/>
    </location>
</feature>
<proteinExistence type="predicted"/>
<dbReference type="NCBIfam" id="TIGR02743">
    <property type="entry name" value="TraW"/>
    <property type="match status" value="1"/>
</dbReference>
<keyword evidence="1" id="KW-0732">Signal</keyword>
<dbReference type="HOGENOM" id="CLU_087622_1_0_6"/>
<name>A0A0H3CUD1_ENTCC</name>
<dbReference type="Proteomes" id="UP000002363">
    <property type="component" value="Plasmid pECL_A"/>
</dbReference>
<protein>
    <submittedName>
        <fullName evidence="2">Type IV conjugative transfer system protein TraW</fullName>
    </submittedName>
</protein>
<dbReference type="InterPro" id="IPR014114">
    <property type="entry name" value="TraW"/>
</dbReference>
<dbReference type="EnsemblBacteria" id="ADF64848">
    <property type="protein sequence ID" value="ADF64848"/>
    <property type="gene ID" value="ECL_A161"/>
</dbReference>